<feature type="domain" description="Peptidase S33 tripeptidyl aminopeptidase-like C-terminal" evidence="3">
    <location>
        <begin position="178"/>
        <end position="224"/>
    </location>
</feature>
<dbReference type="Gene3D" id="3.40.50.1820">
    <property type="entry name" value="alpha/beta hydrolase"/>
    <property type="match status" value="1"/>
</dbReference>
<reference evidence="4 5" key="2">
    <citation type="submission" date="2020-01" db="EMBL/GenBank/DDBJ databases">
        <title>Clostridiaceae sp. nov. isolated from the gut of human by culturomics.</title>
        <authorList>
            <person name="Chang Y."/>
        </authorList>
    </citation>
    <scope>NUCLEOTIDE SEQUENCE [LARGE SCALE GENOMIC DNA]</scope>
    <source>
        <strain evidence="4 5">DONG20-135</strain>
    </source>
</reference>
<dbReference type="RefSeq" id="WP_160624383.1">
    <property type="nucleotide sequence ID" value="NZ_WUUQ01000001.1"/>
</dbReference>
<dbReference type="PANTHER" id="PTHR43798:SF31">
    <property type="entry name" value="AB HYDROLASE SUPERFAMILY PROTEIN YCLE"/>
    <property type="match status" value="1"/>
</dbReference>
<dbReference type="InterPro" id="IPR000073">
    <property type="entry name" value="AB_hydrolase_1"/>
</dbReference>
<dbReference type="AlphaFoldDB" id="A0A6N8UB24"/>
<proteinExistence type="predicted"/>
<dbReference type="Proteomes" id="UP000434036">
    <property type="component" value="Unassembled WGS sequence"/>
</dbReference>
<dbReference type="GO" id="GO:0016020">
    <property type="term" value="C:membrane"/>
    <property type="evidence" value="ECO:0007669"/>
    <property type="project" value="TreeGrafter"/>
</dbReference>
<dbReference type="InterPro" id="IPR029058">
    <property type="entry name" value="AB_hydrolase_fold"/>
</dbReference>
<name>A0A6N8UB24_9FIRM</name>
<reference evidence="4 5" key="1">
    <citation type="submission" date="2019-12" db="EMBL/GenBank/DDBJ databases">
        <authorList>
            <person name="Yang R."/>
        </authorList>
    </citation>
    <scope>NUCLEOTIDE SEQUENCE [LARGE SCALE GENOMIC DNA]</scope>
    <source>
        <strain evidence="4 5">DONG20-135</strain>
    </source>
</reference>
<protein>
    <submittedName>
        <fullName evidence="4">Alpha/beta fold hydrolase</fullName>
    </submittedName>
</protein>
<dbReference type="InterPro" id="IPR050266">
    <property type="entry name" value="AB_hydrolase_sf"/>
</dbReference>
<evidence type="ECO:0000256" key="1">
    <source>
        <dbReference type="ARBA" id="ARBA00022801"/>
    </source>
</evidence>
<dbReference type="PANTHER" id="PTHR43798">
    <property type="entry name" value="MONOACYLGLYCEROL LIPASE"/>
    <property type="match status" value="1"/>
</dbReference>
<evidence type="ECO:0000313" key="5">
    <source>
        <dbReference type="Proteomes" id="UP000434036"/>
    </source>
</evidence>
<organism evidence="4 5">
    <name type="scientific">Copranaerobaculum intestinale</name>
    <dbReference type="NCBI Taxonomy" id="2692629"/>
    <lineage>
        <taxon>Bacteria</taxon>
        <taxon>Bacillati</taxon>
        <taxon>Bacillota</taxon>
        <taxon>Erysipelotrichia</taxon>
        <taxon>Erysipelotrichales</taxon>
        <taxon>Erysipelotrichaceae</taxon>
        <taxon>Copranaerobaculum</taxon>
    </lineage>
</organism>
<comment type="caution">
    <text evidence="4">The sequence shown here is derived from an EMBL/GenBank/DDBJ whole genome shotgun (WGS) entry which is preliminary data.</text>
</comment>
<dbReference type="InterPro" id="IPR013595">
    <property type="entry name" value="Pept_S33_TAP-like_C"/>
</dbReference>
<evidence type="ECO:0000313" key="4">
    <source>
        <dbReference type="EMBL" id="MXQ72947.1"/>
    </source>
</evidence>
<dbReference type="EMBL" id="WUUQ01000001">
    <property type="protein sequence ID" value="MXQ72947.1"/>
    <property type="molecule type" value="Genomic_DNA"/>
</dbReference>
<keyword evidence="5" id="KW-1185">Reference proteome</keyword>
<sequence length="243" mass="27951">MLITVKGQTVNVETAGSGQSVVLLHGWGQNMEMMRPIFDHMKEWFQVIMMDLPGFGESEEPDTAWSIQDYADFLSEVLDVYEAENPILIAHSFGVRIAFRYALNHSVHKMILTGAAGIRPHHSMEYYGKVYWYKIKKHLGLIKGNEGSRDFQDASSIMRQILVKCVNEDITPMLSSIHTETLLVWGTLDEQTPLWMGKKLAKKMPNAALAIFDGDDHFAYFHQMNRFLRVLDCFLVRERTDYE</sequence>
<evidence type="ECO:0000259" key="3">
    <source>
        <dbReference type="Pfam" id="PF08386"/>
    </source>
</evidence>
<dbReference type="SUPFAM" id="SSF53474">
    <property type="entry name" value="alpha/beta-Hydrolases"/>
    <property type="match status" value="1"/>
</dbReference>
<gene>
    <name evidence="4" type="ORF">GSF08_03220</name>
</gene>
<feature type="domain" description="AB hydrolase-1" evidence="2">
    <location>
        <begin position="21"/>
        <end position="125"/>
    </location>
</feature>
<accession>A0A6N8UB24</accession>
<dbReference type="GO" id="GO:0016787">
    <property type="term" value="F:hydrolase activity"/>
    <property type="evidence" value="ECO:0007669"/>
    <property type="project" value="UniProtKB-KW"/>
</dbReference>
<dbReference type="Pfam" id="PF08386">
    <property type="entry name" value="Abhydrolase_4"/>
    <property type="match status" value="1"/>
</dbReference>
<keyword evidence="1 4" id="KW-0378">Hydrolase</keyword>
<dbReference type="Pfam" id="PF00561">
    <property type="entry name" value="Abhydrolase_1"/>
    <property type="match status" value="1"/>
</dbReference>
<evidence type="ECO:0000259" key="2">
    <source>
        <dbReference type="Pfam" id="PF00561"/>
    </source>
</evidence>